<keyword evidence="3" id="KW-0813">Transport</keyword>
<gene>
    <name evidence="9" type="ORF">A9C11_17775</name>
</gene>
<evidence type="ECO:0000313" key="10">
    <source>
        <dbReference type="Proteomes" id="UP000077748"/>
    </source>
</evidence>
<evidence type="ECO:0000256" key="7">
    <source>
        <dbReference type="ARBA" id="ARBA00023136"/>
    </source>
</evidence>
<evidence type="ECO:0000256" key="1">
    <source>
        <dbReference type="ARBA" id="ARBA00004651"/>
    </source>
</evidence>
<keyword evidence="4" id="KW-1003">Cell membrane</keyword>
<feature type="transmembrane region" description="Helical" evidence="8">
    <location>
        <begin position="172"/>
        <end position="190"/>
    </location>
</feature>
<dbReference type="PANTHER" id="PTHR43057:SF1">
    <property type="entry name" value="ARSENICAL-RESISTANCE PROTEIN 3"/>
    <property type="match status" value="1"/>
</dbReference>
<feature type="transmembrane region" description="Helical" evidence="8">
    <location>
        <begin position="296"/>
        <end position="315"/>
    </location>
</feature>
<comment type="similarity">
    <text evidence="2">Belongs to the arsenical resistance-3 (ACR3) (TC 2.A.59) family.</text>
</comment>
<evidence type="ECO:0000256" key="2">
    <source>
        <dbReference type="ARBA" id="ARBA00010110"/>
    </source>
</evidence>
<dbReference type="Proteomes" id="UP000077748">
    <property type="component" value="Chromosome"/>
</dbReference>
<keyword evidence="5 8" id="KW-0812">Transmembrane</keyword>
<sequence length="338" mass="36956">MLSSLPAQRLPGLAVTSLLLIAGITLGALLGHFLPVSGQWLEERVDPTLLVLVGLLFFGVRFSALVQALGNLRFLGIALATNFLLVPWIGYGVASIFLADHPLIMIGLVIYFMSPCTDWFLGFTRLSGGNVALGTALIPLNMVVQLLLYPLYLQWFTHNTVQVEADVIGSTLLQWFLQPLVAAVLAHQGLRRLLGAVRFERLLHGVDQGTPWVIALLVLEIFAGNIPVILEHRAVFAWVLLAVFVFFALTFLLGEGISRLCHLRYPEHALLTMTIAARNAPLMLAVTMAALPGQPLIYAAMVIGMLVEFPHLTALRRLLLGARHRFPQSSTTTASTNT</sequence>
<keyword evidence="7 8" id="KW-0472">Membrane</keyword>
<dbReference type="Gene3D" id="1.20.1530.20">
    <property type="match status" value="1"/>
</dbReference>
<feature type="transmembrane region" description="Helical" evidence="8">
    <location>
        <begin position="49"/>
        <end position="70"/>
    </location>
</feature>
<evidence type="ECO:0000313" key="9">
    <source>
        <dbReference type="EMBL" id="ANI15711.1"/>
    </source>
</evidence>
<protein>
    <submittedName>
        <fullName evidence="9">Sodium:proton symporter</fullName>
    </submittedName>
</protein>
<feature type="transmembrane region" description="Helical" evidence="8">
    <location>
        <begin position="12"/>
        <end position="34"/>
    </location>
</feature>
<dbReference type="PANTHER" id="PTHR43057">
    <property type="entry name" value="ARSENITE EFFLUX TRANSPORTER"/>
    <property type="match status" value="1"/>
</dbReference>
<accession>A0A1A9KE55</accession>
<organism evidence="9 10">
    <name type="scientific">Pseudomonas citronellolis</name>
    <dbReference type="NCBI Taxonomy" id="53408"/>
    <lineage>
        <taxon>Bacteria</taxon>
        <taxon>Pseudomonadati</taxon>
        <taxon>Pseudomonadota</taxon>
        <taxon>Gammaproteobacteria</taxon>
        <taxon>Pseudomonadales</taxon>
        <taxon>Pseudomonadaceae</taxon>
        <taxon>Pseudomonas</taxon>
    </lineage>
</organism>
<dbReference type="InterPro" id="IPR002657">
    <property type="entry name" value="BilAc:Na_symport/Acr3"/>
</dbReference>
<dbReference type="GO" id="GO:0015105">
    <property type="term" value="F:arsenite transmembrane transporter activity"/>
    <property type="evidence" value="ECO:0007669"/>
    <property type="project" value="TreeGrafter"/>
</dbReference>
<comment type="subcellular location">
    <subcellularLocation>
        <location evidence="1">Cell membrane</location>
        <topology evidence="1">Multi-pass membrane protein</topology>
    </subcellularLocation>
</comment>
<dbReference type="InterPro" id="IPR038770">
    <property type="entry name" value="Na+/solute_symporter_sf"/>
</dbReference>
<dbReference type="InterPro" id="IPR004706">
    <property type="entry name" value="Arsenical-R_Acr3"/>
</dbReference>
<feature type="transmembrane region" description="Helical" evidence="8">
    <location>
        <begin position="104"/>
        <end position="124"/>
    </location>
</feature>
<dbReference type="GO" id="GO:0015104">
    <property type="term" value="F:antimonite transmembrane transporter activity"/>
    <property type="evidence" value="ECO:0007669"/>
    <property type="project" value="TreeGrafter"/>
</dbReference>
<dbReference type="EMBL" id="CP015878">
    <property type="protein sequence ID" value="ANI15711.1"/>
    <property type="molecule type" value="Genomic_DNA"/>
</dbReference>
<evidence type="ECO:0000256" key="4">
    <source>
        <dbReference type="ARBA" id="ARBA00022475"/>
    </source>
</evidence>
<evidence type="ECO:0000256" key="3">
    <source>
        <dbReference type="ARBA" id="ARBA00022448"/>
    </source>
</evidence>
<evidence type="ECO:0000256" key="6">
    <source>
        <dbReference type="ARBA" id="ARBA00022989"/>
    </source>
</evidence>
<evidence type="ECO:0000256" key="5">
    <source>
        <dbReference type="ARBA" id="ARBA00022692"/>
    </source>
</evidence>
<dbReference type="RefSeq" id="WP_064583424.1">
    <property type="nucleotide sequence ID" value="NZ_CP015878.1"/>
</dbReference>
<feature type="transmembrane region" description="Helical" evidence="8">
    <location>
        <begin position="236"/>
        <end position="257"/>
    </location>
</feature>
<keyword evidence="6 8" id="KW-1133">Transmembrane helix</keyword>
<dbReference type="GO" id="GO:0015297">
    <property type="term" value="F:antiporter activity"/>
    <property type="evidence" value="ECO:0007669"/>
    <property type="project" value="InterPro"/>
</dbReference>
<dbReference type="AlphaFoldDB" id="A0A1A9KE55"/>
<evidence type="ECO:0000256" key="8">
    <source>
        <dbReference type="SAM" id="Phobius"/>
    </source>
</evidence>
<proteinExistence type="inferred from homology"/>
<feature type="transmembrane region" description="Helical" evidence="8">
    <location>
        <begin position="77"/>
        <end position="98"/>
    </location>
</feature>
<reference evidence="9 10" key="1">
    <citation type="submission" date="2016-05" db="EMBL/GenBank/DDBJ databases">
        <title>Genome Sequence of Pseudomonas citronellolis Strain SJTE-3, an Estrogens and Persistent Organic Pollutants degradation strain.</title>
        <authorList>
            <person name="Liang R."/>
        </authorList>
    </citation>
    <scope>NUCLEOTIDE SEQUENCE [LARGE SCALE GENOMIC DNA]</scope>
    <source>
        <strain evidence="9 10">SJTE-3</strain>
    </source>
</reference>
<name>A0A1A9KE55_9PSED</name>
<feature type="transmembrane region" description="Helical" evidence="8">
    <location>
        <begin position="211"/>
        <end position="230"/>
    </location>
</feature>
<dbReference type="GO" id="GO:0005886">
    <property type="term" value="C:plasma membrane"/>
    <property type="evidence" value="ECO:0007669"/>
    <property type="project" value="UniProtKB-SubCell"/>
</dbReference>
<dbReference type="Pfam" id="PF01758">
    <property type="entry name" value="SBF"/>
    <property type="match status" value="1"/>
</dbReference>
<feature type="transmembrane region" description="Helical" evidence="8">
    <location>
        <begin position="131"/>
        <end position="152"/>
    </location>
</feature>
<feature type="transmembrane region" description="Helical" evidence="8">
    <location>
        <begin position="269"/>
        <end position="290"/>
    </location>
</feature>